<evidence type="ECO:0000313" key="2">
    <source>
        <dbReference type="Proteomes" id="UP000252519"/>
    </source>
</evidence>
<reference evidence="1 2" key="1">
    <citation type="submission" date="2014-10" db="EMBL/GenBank/DDBJ databases">
        <title>Draft genome of the hookworm Ancylostoma caninum.</title>
        <authorList>
            <person name="Mitreva M."/>
        </authorList>
    </citation>
    <scope>NUCLEOTIDE SEQUENCE [LARGE SCALE GENOMIC DNA]</scope>
    <source>
        <strain evidence="1 2">Baltimore</strain>
    </source>
</reference>
<organism evidence="1 2">
    <name type="scientific">Ancylostoma caninum</name>
    <name type="common">Dog hookworm</name>
    <dbReference type="NCBI Taxonomy" id="29170"/>
    <lineage>
        <taxon>Eukaryota</taxon>
        <taxon>Metazoa</taxon>
        <taxon>Ecdysozoa</taxon>
        <taxon>Nematoda</taxon>
        <taxon>Chromadorea</taxon>
        <taxon>Rhabditida</taxon>
        <taxon>Rhabditina</taxon>
        <taxon>Rhabditomorpha</taxon>
        <taxon>Strongyloidea</taxon>
        <taxon>Ancylostomatidae</taxon>
        <taxon>Ancylostomatinae</taxon>
        <taxon>Ancylostoma</taxon>
    </lineage>
</organism>
<dbReference type="AlphaFoldDB" id="A0A368FYC0"/>
<sequence>MSTVVRVSDTTTENNRREFPSRFHLLRSSSLLFFEKAVVLESIAEDMASQQKDVLRTASKYAEKDTYHCFVTVFTSVKGIMFERSTFYSVIPH</sequence>
<gene>
    <name evidence="1" type="ORF">ANCCAN_16912</name>
</gene>
<keyword evidence="2" id="KW-1185">Reference proteome</keyword>
<comment type="caution">
    <text evidence="1">The sequence shown here is derived from an EMBL/GenBank/DDBJ whole genome shotgun (WGS) entry which is preliminary data.</text>
</comment>
<accession>A0A368FYC0</accession>
<proteinExistence type="predicted"/>
<protein>
    <submittedName>
        <fullName evidence="1">Uncharacterized protein</fullName>
    </submittedName>
</protein>
<dbReference type="EMBL" id="JOJR01000489">
    <property type="protein sequence ID" value="RCN37184.1"/>
    <property type="molecule type" value="Genomic_DNA"/>
</dbReference>
<evidence type="ECO:0000313" key="1">
    <source>
        <dbReference type="EMBL" id="RCN37184.1"/>
    </source>
</evidence>
<dbReference type="Proteomes" id="UP000252519">
    <property type="component" value="Unassembled WGS sequence"/>
</dbReference>
<name>A0A368FYC0_ANCCA</name>